<dbReference type="CDD" id="cd18790">
    <property type="entry name" value="SF2_C_UvrB"/>
    <property type="match status" value="1"/>
</dbReference>
<dbReference type="InterPro" id="IPR004807">
    <property type="entry name" value="UvrB"/>
</dbReference>
<evidence type="ECO:0000256" key="5">
    <source>
        <dbReference type="ARBA" id="ARBA00026033"/>
    </source>
</evidence>
<feature type="domain" description="Helicase C-terminal" evidence="8">
    <location>
        <begin position="253"/>
        <end position="415"/>
    </location>
</feature>
<dbReference type="InterPro" id="IPR001943">
    <property type="entry name" value="UVR_dom"/>
</dbReference>
<proteinExistence type="inferred from homology"/>
<accession>A0A932ZTJ9</accession>
<dbReference type="GO" id="GO:0009380">
    <property type="term" value="C:excinuclease repair complex"/>
    <property type="evidence" value="ECO:0007669"/>
    <property type="project" value="InterPro"/>
</dbReference>
<gene>
    <name evidence="9" type="ORF">HY618_01300</name>
</gene>
<dbReference type="PANTHER" id="PTHR24029:SF0">
    <property type="entry name" value="UVRABC SYSTEM PROTEIN B"/>
    <property type="match status" value="1"/>
</dbReference>
<evidence type="ECO:0000313" key="9">
    <source>
        <dbReference type="EMBL" id="MBI4251071.1"/>
    </source>
</evidence>
<dbReference type="GO" id="GO:0005524">
    <property type="term" value="F:ATP binding"/>
    <property type="evidence" value="ECO:0007669"/>
    <property type="project" value="UniProtKB-KW"/>
</dbReference>
<name>A0A932ZTJ9_UNCTE</name>
<keyword evidence="4" id="KW-0742">SOS response</keyword>
<keyword evidence="2" id="KW-0547">Nucleotide-binding</keyword>
<dbReference type="Gene3D" id="4.10.860.10">
    <property type="entry name" value="UVR domain"/>
    <property type="match status" value="1"/>
</dbReference>
<evidence type="ECO:0000259" key="7">
    <source>
        <dbReference type="PROSITE" id="PS50151"/>
    </source>
</evidence>
<dbReference type="PANTHER" id="PTHR24029">
    <property type="entry name" value="UVRABC SYSTEM PROTEIN B"/>
    <property type="match status" value="1"/>
</dbReference>
<dbReference type="SMART" id="SM00490">
    <property type="entry name" value="HELICc"/>
    <property type="match status" value="1"/>
</dbReference>
<dbReference type="GO" id="GO:0003677">
    <property type="term" value="F:DNA binding"/>
    <property type="evidence" value="ECO:0007669"/>
    <property type="project" value="InterPro"/>
</dbReference>
<dbReference type="AlphaFoldDB" id="A0A932ZTJ9"/>
<keyword evidence="4" id="KW-0227">DNA damage</keyword>
<comment type="similarity">
    <text evidence="1">Belongs to the UvrB family.</text>
</comment>
<evidence type="ECO:0000256" key="2">
    <source>
        <dbReference type="ARBA" id="ARBA00022741"/>
    </source>
</evidence>
<evidence type="ECO:0000313" key="10">
    <source>
        <dbReference type="Proteomes" id="UP000752292"/>
    </source>
</evidence>
<comment type="caution">
    <text evidence="9">The sequence shown here is derived from an EMBL/GenBank/DDBJ whole genome shotgun (WGS) entry which is preliminary data.</text>
</comment>
<dbReference type="Pfam" id="PF17757">
    <property type="entry name" value="UvrB_inter"/>
    <property type="match status" value="1"/>
</dbReference>
<dbReference type="InterPro" id="IPR024759">
    <property type="entry name" value="UvrB_YAD/RRR_dom"/>
</dbReference>
<dbReference type="Pfam" id="PF02151">
    <property type="entry name" value="UVR"/>
    <property type="match status" value="1"/>
</dbReference>
<dbReference type="Pfam" id="PF12344">
    <property type="entry name" value="UvrB"/>
    <property type="match status" value="1"/>
</dbReference>
<dbReference type="GO" id="GO:0006289">
    <property type="term" value="P:nucleotide-excision repair"/>
    <property type="evidence" value="ECO:0007669"/>
    <property type="project" value="InterPro"/>
</dbReference>
<keyword evidence="3" id="KW-0067">ATP-binding</keyword>
<dbReference type="InterPro" id="IPR041471">
    <property type="entry name" value="UvrB_inter"/>
</dbReference>
<evidence type="ECO:0000256" key="3">
    <source>
        <dbReference type="ARBA" id="ARBA00022840"/>
    </source>
</evidence>
<dbReference type="PROSITE" id="PS51194">
    <property type="entry name" value="HELICASE_CTER"/>
    <property type="match status" value="1"/>
</dbReference>
<sequence length="489" mass="55281">IQYRRSDMELRRASFRARGDVVEILPVHEDEQALRVEFFGDEIDALSEIDPVRGAVLRKVDAAEIYPNSHYITPEERLSLAVTAIEKELWGRSAELLALGKEAEARRLQARTLQDVEMLREVGYCHGVENYSRHLDGRLPGEPPATLFSYFPQDHLVIIDESHQSVPQLRGMYRGDRSRKETLVEYGFRLPSALDNRPLKFEEFEGQLRDVLYVSATPGPYELARSEGVVVEQILRPTGLVDPPVEVRPVSGQVDDLLAEVHKCAARGERVLVTTLTKRFSEDLTEYYEDLGVRVRYLHSDIDALERVRIIRDLRSGVFDVLIGINLLREGLDLPEVALVAVFDADKEGFLRSETSLVQTSGRAARHVDGRVIMYAAQATESMRRAIGEMERRRSIQLAYNEANGITPRSIQRRLDGLLESVWEPGEAEAGAAAEEEAPYGEVSAEDAPALEELRGRMKEAAQRLEFERAAELRDRILAIERRQLGVKV</sequence>
<organism evidence="9 10">
    <name type="scientific">Tectimicrobiota bacterium</name>
    <dbReference type="NCBI Taxonomy" id="2528274"/>
    <lineage>
        <taxon>Bacteria</taxon>
        <taxon>Pseudomonadati</taxon>
        <taxon>Nitrospinota/Tectimicrobiota group</taxon>
        <taxon>Candidatus Tectimicrobiota</taxon>
    </lineage>
</organism>
<evidence type="ECO:0000256" key="6">
    <source>
        <dbReference type="ARBA" id="ARBA00029504"/>
    </source>
</evidence>
<dbReference type="GO" id="GO:0009432">
    <property type="term" value="P:SOS response"/>
    <property type="evidence" value="ECO:0007669"/>
    <property type="project" value="UniProtKB-KW"/>
</dbReference>
<dbReference type="PROSITE" id="PS50151">
    <property type="entry name" value="UVR"/>
    <property type="match status" value="1"/>
</dbReference>
<feature type="domain" description="UVR" evidence="7">
    <location>
        <begin position="448"/>
        <end position="483"/>
    </location>
</feature>
<dbReference type="InterPro" id="IPR001650">
    <property type="entry name" value="Helicase_C-like"/>
</dbReference>
<dbReference type="EMBL" id="JACQRX010000056">
    <property type="protein sequence ID" value="MBI4251071.1"/>
    <property type="molecule type" value="Genomic_DNA"/>
</dbReference>
<dbReference type="Pfam" id="PF00271">
    <property type="entry name" value="Helicase_C"/>
    <property type="match status" value="1"/>
</dbReference>
<reference evidence="9" key="1">
    <citation type="submission" date="2020-07" db="EMBL/GenBank/DDBJ databases">
        <title>Huge and variable diversity of episymbiotic CPR bacteria and DPANN archaea in groundwater ecosystems.</title>
        <authorList>
            <person name="He C.Y."/>
            <person name="Keren R."/>
            <person name="Whittaker M."/>
            <person name="Farag I.F."/>
            <person name="Doudna J."/>
            <person name="Cate J.H.D."/>
            <person name="Banfield J.F."/>
        </authorList>
    </citation>
    <scope>NUCLEOTIDE SEQUENCE</scope>
    <source>
        <strain evidence="9">NC_groundwater_1370_Ag_S-0.2um_69_93</strain>
    </source>
</reference>
<protein>
    <recommendedName>
        <fullName evidence="6">UvrABC system protein B</fullName>
    </recommendedName>
</protein>
<dbReference type="Gene3D" id="3.40.50.300">
    <property type="entry name" value="P-loop containing nucleotide triphosphate hydrolases"/>
    <property type="match status" value="2"/>
</dbReference>
<comment type="subunit">
    <text evidence="5">Forms a heterotetramer with UvrA during the search for lesions. Interacts with UvrC in an incision complex.</text>
</comment>
<dbReference type="InterPro" id="IPR036876">
    <property type="entry name" value="UVR_dom_sf"/>
</dbReference>
<dbReference type="Proteomes" id="UP000752292">
    <property type="component" value="Unassembled WGS sequence"/>
</dbReference>
<evidence type="ECO:0000259" key="8">
    <source>
        <dbReference type="PROSITE" id="PS51194"/>
    </source>
</evidence>
<dbReference type="Gene3D" id="3.30.2060.10">
    <property type="entry name" value="Penicillin-binding protein 1b domain"/>
    <property type="match status" value="1"/>
</dbReference>
<dbReference type="SUPFAM" id="SSF46600">
    <property type="entry name" value="C-terminal UvrC-binding domain of UvrB"/>
    <property type="match status" value="1"/>
</dbReference>
<feature type="non-terminal residue" evidence="9">
    <location>
        <position position="1"/>
    </location>
</feature>
<dbReference type="GO" id="GO:0016887">
    <property type="term" value="F:ATP hydrolysis activity"/>
    <property type="evidence" value="ECO:0007669"/>
    <property type="project" value="InterPro"/>
</dbReference>
<dbReference type="InterPro" id="IPR027417">
    <property type="entry name" value="P-loop_NTPase"/>
</dbReference>
<dbReference type="SUPFAM" id="SSF52540">
    <property type="entry name" value="P-loop containing nucleoside triphosphate hydrolases"/>
    <property type="match status" value="2"/>
</dbReference>
<evidence type="ECO:0000256" key="1">
    <source>
        <dbReference type="ARBA" id="ARBA00008533"/>
    </source>
</evidence>
<evidence type="ECO:0000256" key="4">
    <source>
        <dbReference type="ARBA" id="ARBA00023236"/>
    </source>
</evidence>